<dbReference type="GeneTree" id="ENSGT00550000075029"/>
<organism evidence="14 15">
    <name type="scientific">Macaca nemestrina</name>
    <name type="common">Pig-tailed macaque</name>
    <dbReference type="NCBI Taxonomy" id="9545"/>
    <lineage>
        <taxon>Eukaryota</taxon>
        <taxon>Metazoa</taxon>
        <taxon>Chordata</taxon>
        <taxon>Craniata</taxon>
        <taxon>Vertebrata</taxon>
        <taxon>Euteleostomi</taxon>
        <taxon>Mammalia</taxon>
        <taxon>Eutheria</taxon>
        <taxon>Euarchontoglires</taxon>
        <taxon>Primates</taxon>
        <taxon>Haplorrhini</taxon>
        <taxon>Catarrhini</taxon>
        <taxon>Cercopithecidae</taxon>
        <taxon>Cercopithecinae</taxon>
        <taxon>Macaca</taxon>
    </lineage>
</organism>
<dbReference type="AlphaFoldDB" id="A0A2K6C9G2"/>
<dbReference type="Gene3D" id="1.10.8.60">
    <property type="match status" value="1"/>
</dbReference>
<dbReference type="GO" id="GO:0003689">
    <property type="term" value="F:DNA clamp loader activity"/>
    <property type="evidence" value="ECO:0007669"/>
    <property type="project" value="Ensembl"/>
</dbReference>
<keyword evidence="3" id="KW-0547">Nucleotide-binding</keyword>
<dbReference type="Ensembl" id="ENSMNET00000044533.1">
    <property type="protein sequence ID" value="ENSMNEP00000020286.1"/>
    <property type="gene ID" value="ENSMNEG00000033945.1"/>
</dbReference>
<dbReference type="FunFam" id="1.10.8.60:FF:000074">
    <property type="entry name" value="Chromosome transmission fidelity protein 18"/>
    <property type="match status" value="1"/>
</dbReference>
<keyword evidence="6" id="KW-0539">Nucleus</keyword>
<dbReference type="GO" id="GO:0016887">
    <property type="term" value="F:ATP hydrolysis activity"/>
    <property type="evidence" value="ECO:0007669"/>
    <property type="project" value="InterPro"/>
</dbReference>
<dbReference type="InterPro" id="IPR053016">
    <property type="entry name" value="CTF18-RFC_complex"/>
</dbReference>
<evidence type="ECO:0000256" key="4">
    <source>
        <dbReference type="ARBA" id="ARBA00022840"/>
    </source>
</evidence>
<dbReference type="GO" id="GO:0005829">
    <property type="term" value="C:cytosol"/>
    <property type="evidence" value="ECO:0007669"/>
    <property type="project" value="Ensembl"/>
</dbReference>
<dbReference type="InterPro" id="IPR027417">
    <property type="entry name" value="P-loop_NTPase"/>
</dbReference>
<keyword evidence="15" id="KW-1185">Reference proteome</keyword>
<dbReference type="GO" id="GO:0005654">
    <property type="term" value="C:nucleoplasm"/>
    <property type="evidence" value="ECO:0007669"/>
    <property type="project" value="Ensembl"/>
</dbReference>
<dbReference type="PANTHER" id="PTHR46765:SF1">
    <property type="entry name" value="P-LOOP CONTAINING NUCLEOSIDE TRIPHOSPHATE HYDROLASES SUPERFAMILY PROTEIN"/>
    <property type="match status" value="1"/>
</dbReference>
<dbReference type="GO" id="GO:0031390">
    <property type="term" value="C:Ctf18 RFC-like complex"/>
    <property type="evidence" value="ECO:0007669"/>
    <property type="project" value="Ensembl"/>
</dbReference>
<sequence>MEDYEQELYGVEDDFHSQFAAELEVLAELEGASTPSPSGVPLSTAGRPPRTFEEALARGDAASRPAPAASLGSSQGRAGKRQVDADLQPAGSLPHGRSAALPQGLRGGREAEEASGSLHVSPPAPRIKRPRLQVVKRLNFKSEEMEELPLPDSPPMDITPPPSPEDLAELWDHEASDAAADVGLTRASPAARNPVLRRPPILEDYVHVTSTEGIRAYLVLRADPVATGVQSPLLHVPWRGGGQLDLLGVSFASLKEQVDGERRERLLQEAQRLSDTLRSLRSGEEEAAQPVGAPEEEPADGQGTCTHCLWVDEFAPRHYTELLSDDFTNRCLLKWLKLWDLVVFGHERPSRKPRPSVEPARVSKEATAPGKWKSHEQVLEEMLEAGLDPSQRPRQKVALLCGPPGLGKTTLAHVIARHAGYSVVEMNASDDRSPEAFRTRIEAATQMESVLGAGGKPNCLVIDEIDGAPVAAINVLLSILNRKGPQEAEPQGPAVPSGGGRRRRAEGALLMRPIICICNDQFAPSLRQLKQQALLLHFPPTLPSRLVQRLQEVSLRQGMRTDPGVLAALCEKTDNDIRACINTLQFLYSRGQRELSVRDVQATRVGLKDQRRGLFSVWQEVFQLPRAQRRRVGQDPALPADTLLLGDGDAGSLTSASQRFYRVLHAAASAGEHEKVVQGLFDNFLRLRLRDSSLGAVCAALDWLAFDDLLAGAAHHSQSFQLLRYPPFLPVAFHVLFASSHTPRITFPSSQQEAPEPDEPDEELDPDAGVRHRTSRAQPGHAPGLAPGRPLPAPGHSCAQAPPRECRPQGGGLPACCPPVPCEHTAVQPAQPPPAAPGPQVSTQLYSTREKQQLASLVGTMLAYSLTYRQERTPDGQYIYRLEPNVEELCRFPELPARKPLTYQAKQLIAREIEVEKMRRAEALAQAENSPQVDGSSPGLEGLLGGSGEKGVCRPAPRNHEQRLEHIMRRAVREEQPERDFFGRVVVRSTAAPSAGDTAPEQDSVERRMGTAVGRSEVWFRFNEGVSNAVRRSLYIRDLL</sequence>
<evidence type="ECO:0000256" key="10">
    <source>
        <dbReference type="ARBA" id="ARBA00064600"/>
    </source>
</evidence>
<dbReference type="SUPFAM" id="SSF52540">
    <property type="entry name" value="P-loop containing nucleoside triphosphate hydrolases"/>
    <property type="match status" value="1"/>
</dbReference>
<keyword evidence="4" id="KW-0067">ATP-binding</keyword>
<evidence type="ECO:0000256" key="11">
    <source>
        <dbReference type="ARBA" id="ARBA00069525"/>
    </source>
</evidence>
<feature type="compositionally biased region" description="Acidic residues" evidence="12">
    <location>
        <begin position="755"/>
        <end position="766"/>
    </location>
</feature>
<evidence type="ECO:0000313" key="14">
    <source>
        <dbReference type="Ensembl" id="ENSMNEP00000020286.1"/>
    </source>
</evidence>
<comment type="subunit">
    <text evidence="10">Component of the CTF18-RFC complex, which consists of CTF18, CTF8, DCC1, RFC2, RFC3, RFC4 and RFC5. During assembly of the CTF18-RFC complex, CTF18 may first assemble into a subcomplex with RFC2, RFC3, RFC4 and RFC5. CTF18 then interacts directly with CTF8, which in turn interacts with DCC1. The CTF18-RFC complex associates with PCNA and with DNA polymerase POLH. The CTF18-RFC complex does not interact with the Rad9/Rad1/Hus1 complex. CTF18 interacts with SMC1A and RAD21. Interacts with DDX11.</text>
</comment>
<protein>
    <recommendedName>
        <fullName evidence="11">Chromosome transmission fidelity protein 18 homolog</fullName>
    </recommendedName>
</protein>
<evidence type="ECO:0000256" key="7">
    <source>
        <dbReference type="ARBA" id="ARBA00023306"/>
    </source>
</evidence>
<dbReference type="GO" id="GO:0017116">
    <property type="term" value="F:single-stranded DNA helicase activity"/>
    <property type="evidence" value="ECO:0007669"/>
    <property type="project" value="Ensembl"/>
</dbReference>
<dbReference type="CDD" id="cd00009">
    <property type="entry name" value="AAA"/>
    <property type="match status" value="1"/>
</dbReference>
<dbReference type="CDD" id="cd18140">
    <property type="entry name" value="HLD_clamp_RFC"/>
    <property type="match status" value="1"/>
</dbReference>
<accession>A0A2K6C9G2</accession>
<dbReference type="PANTHER" id="PTHR46765">
    <property type="entry name" value="P-LOOP CONTAINING NUCLEOSIDE TRIPHOSPHATE HYDROLASES SUPERFAMILY PROTEIN"/>
    <property type="match status" value="1"/>
</dbReference>
<dbReference type="SMART" id="SM00382">
    <property type="entry name" value="AAA"/>
    <property type="match status" value="1"/>
</dbReference>
<gene>
    <name evidence="14" type="primary">CHTF18</name>
</gene>
<dbReference type="InterPro" id="IPR003959">
    <property type="entry name" value="ATPase_AAA_core"/>
</dbReference>
<evidence type="ECO:0000256" key="12">
    <source>
        <dbReference type="SAM" id="MobiDB-lite"/>
    </source>
</evidence>
<dbReference type="FunFam" id="3.40.50.300:FF:001083">
    <property type="entry name" value="Chromosome transmission fidelity factor 18"/>
    <property type="match status" value="1"/>
</dbReference>
<feature type="region of interest" description="Disordered" evidence="12">
    <location>
        <begin position="348"/>
        <end position="374"/>
    </location>
</feature>
<dbReference type="STRING" id="9545.ENSMNEP00000020286"/>
<feature type="compositionally biased region" description="Low complexity" evidence="12">
    <location>
        <begin position="779"/>
        <end position="788"/>
    </location>
</feature>
<evidence type="ECO:0000313" key="15">
    <source>
        <dbReference type="Proteomes" id="UP000233120"/>
    </source>
</evidence>
<dbReference type="InterPro" id="IPR003593">
    <property type="entry name" value="AAA+_ATPase"/>
</dbReference>
<evidence type="ECO:0000256" key="6">
    <source>
        <dbReference type="ARBA" id="ARBA00023242"/>
    </source>
</evidence>
<evidence type="ECO:0000259" key="13">
    <source>
        <dbReference type="SMART" id="SM00382"/>
    </source>
</evidence>
<reference evidence="14" key="2">
    <citation type="submission" date="2025-09" db="UniProtKB">
        <authorList>
            <consortium name="Ensembl"/>
        </authorList>
    </citation>
    <scope>IDENTIFICATION</scope>
</reference>
<feature type="region of interest" description="Disordered" evidence="12">
    <location>
        <begin position="746"/>
        <end position="810"/>
    </location>
</feature>
<evidence type="ECO:0000256" key="9">
    <source>
        <dbReference type="ARBA" id="ARBA00059685"/>
    </source>
</evidence>
<keyword evidence="2" id="KW-0235">DNA replication</keyword>
<dbReference type="InterPro" id="IPR047854">
    <property type="entry name" value="RFC_lid"/>
</dbReference>
<dbReference type="Proteomes" id="UP000233120">
    <property type="component" value="Unassembled WGS sequence"/>
</dbReference>
<comment type="similarity">
    <text evidence="8">Belongs to the activator 1 small subunits family. CTF18 subfamily.</text>
</comment>
<dbReference type="GO" id="GO:0006260">
    <property type="term" value="P:DNA replication"/>
    <property type="evidence" value="ECO:0007669"/>
    <property type="project" value="UniProtKB-KW"/>
</dbReference>
<reference evidence="14" key="1">
    <citation type="submission" date="2025-08" db="UniProtKB">
        <authorList>
            <consortium name="Ensembl"/>
        </authorList>
    </citation>
    <scope>IDENTIFICATION</scope>
</reference>
<dbReference type="Bgee" id="ENSMNEG00000033945">
    <property type="expression patterns" value="Expressed in bone marrow"/>
</dbReference>
<evidence type="ECO:0000256" key="5">
    <source>
        <dbReference type="ARBA" id="ARBA00023125"/>
    </source>
</evidence>
<dbReference type="GO" id="GO:0003677">
    <property type="term" value="F:DNA binding"/>
    <property type="evidence" value="ECO:0007669"/>
    <property type="project" value="UniProtKB-KW"/>
</dbReference>
<evidence type="ECO:0000256" key="1">
    <source>
        <dbReference type="ARBA" id="ARBA00004123"/>
    </source>
</evidence>
<name>A0A2K6C9G2_MACNE</name>
<feature type="region of interest" description="Disordered" evidence="12">
    <location>
        <begin position="28"/>
        <end position="130"/>
    </location>
</feature>
<evidence type="ECO:0000256" key="2">
    <source>
        <dbReference type="ARBA" id="ARBA00022705"/>
    </source>
</evidence>
<dbReference type="GO" id="GO:0005524">
    <property type="term" value="F:ATP binding"/>
    <property type="evidence" value="ECO:0007669"/>
    <property type="project" value="UniProtKB-KW"/>
</dbReference>
<evidence type="ECO:0000256" key="8">
    <source>
        <dbReference type="ARBA" id="ARBA00043975"/>
    </source>
</evidence>
<evidence type="ECO:0000256" key="3">
    <source>
        <dbReference type="ARBA" id="ARBA00022741"/>
    </source>
</evidence>
<proteinExistence type="inferred from homology"/>
<keyword evidence="5" id="KW-0238">DNA-binding</keyword>
<dbReference type="Gene3D" id="3.40.50.300">
    <property type="entry name" value="P-loop containing nucleotide triphosphate hydrolases"/>
    <property type="match status" value="1"/>
</dbReference>
<keyword evidence="7" id="KW-0131">Cell cycle</keyword>
<dbReference type="Pfam" id="PF00004">
    <property type="entry name" value="AAA"/>
    <property type="match status" value="1"/>
</dbReference>
<feature type="domain" description="AAA+ ATPase" evidence="13">
    <location>
        <begin position="394"/>
        <end position="552"/>
    </location>
</feature>
<comment type="function">
    <text evidence="9">Chromosome cohesion factor involved in sister chromatid cohesion and fidelity of chromosome transmission. Component of one of the cell nuclear antigen loader complexes, CTF18-replication factor C (CTF18-RFC), which consists of CTF18, CTF8, DCC1, RFC2, RFC3, RFC4 and RFC5. The CTF18-RFC complex binds to single-stranded and primed DNAs and has weak ATPase activity that is stimulated by the presence of primed DNA, replication protein A (RPA) and by proliferating cell nuclear antigen (PCNA). The CTF18-RFC complex catalyzes the ATP-dependent loading of PCNA onto primed and gapped DNA. Interacts with and stimulates DNA polymerase POLH. During DNA repair synthesis, involved in loading DNA polymerase POLE at the sites of local damage.</text>
</comment>
<comment type="subcellular location">
    <subcellularLocation>
        <location evidence="1">Nucleus</location>
    </subcellularLocation>
</comment>
<feature type="region of interest" description="Disordered" evidence="12">
    <location>
        <begin position="277"/>
        <end position="302"/>
    </location>
</feature>